<dbReference type="SUPFAM" id="SSF161098">
    <property type="entry name" value="MetI-like"/>
    <property type="match status" value="1"/>
</dbReference>
<keyword evidence="11" id="KW-1185">Reference proteome</keyword>
<evidence type="ECO:0000256" key="1">
    <source>
        <dbReference type="ARBA" id="ARBA00004651"/>
    </source>
</evidence>
<evidence type="ECO:0000256" key="6">
    <source>
        <dbReference type="ARBA" id="ARBA00023136"/>
    </source>
</evidence>
<comment type="subcellular location">
    <subcellularLocation>
        <location evidence="1 7">Cell membrane</location>
        <topology evidence="1 7">Multi-pass membrane protein</topology>
    </subcellularLocation>
</comment>
<evidence type="ECO:0000256" key="5">
    <source>
        <dbReference type="ARBA" id="ARBA00022989"/>
    </source>
</evidence>
<feature type="transmembrane region" description="Helical" evidence="7">
    <location>
        <begin position="111"/>
        <end position="133"/>
    </location>
</feature>
<keyword evidence="3" id="KW-1003">Cell membrane</keyword>
<keyword evidence="6 7" id="KW-0472">Membrane</keyword>
<dbReference type="Gene3D" id="1.10.3720.10">
    <property type="entry name" value="MetI-like"/>
    <property type="match status" value="1"/>
</dbReference>
<comment type="caution">
    <text evidence="10">The sequence shown here is derived from an EMBL/GenBank/DDBJ whole genome shotgun (WGS) entry which is preliminary data.</text>
</comment>
<proteinExistence type="inferred from homology"/>
<keyword evidence="2 7" id="KW-0813">Transport</keyword>
<keyword evidence="4 7" id="KW-0812">Transmembrane</keyword>
<feature type="transmembrane region" description="Helical" evidence="7">
    <location>
        <begin position="38"/>
        <end position="65"/>
    </location>
</feature>
<dbReference type="PANTHER" id="PTHR30193">
    <property type="entry name" value="ABC TRANSPORTER PERMEASE PROTEIN"/>
    <property type="match status" value="1"/>
</dbReference>
<feature type="compositionally biased region" description="Low complexity" evidence="8">
    <location>
        <begin position="385"/>
        <end position="400"/>
    </location>
</feature>
<dbReference type="CDD" id="cd06261">
    <property type="entry name" value="TM_PBP2"/>
    <property type="match status" value="1"/>
</dbReference>
<dbReference type="InterPro" id="IPR035906">
    <property type="entry name" value="MetI-like_sf"/>
</dbReference>
<keyword evidence="5 7" id="KW-1133">Transmembrane helix</keyword>
<dbReference type="EMBL" id="JAKWJU010000002">
    <property type="protein sequence ID" value="MCH6163725.1"/>
    <property type="molecule type" value="Genomic_DNA"/>
</dbReference>
<dbReference type="Proteomes" id="UP001166784">
    <property type="component" value="Unassembled WGS sequence"/>
</dbReference>
<dbReference type="PANTHER" id="PTHR30193:SF37">
    <property type="entry name" value="INNER MEMBRANE ABC TRANSPORTER PERMEASE PROTEIN YCJO"/>
    <property type="match status" value="1"/>
</dbReference>
<sequence>MPTTATERPAPPPAERRPGPARVPGRSPTRTIRGREGLWGWFFVSPMVLGLGLFLALPILMAAWVSLLDWDGQSNPFTPDADFVGLDNYRSLLAEDGLARTLLATSLRNNAYYVLLTVPLQTALSLTLAIIVNQRMLRGRSMLRTTFYFPSVTSSIAVCTVFLFLFQGSGAVNQLLGWIGVKGPNWFQDSRGVLWVLLDAMGITDGVPGGFLADHRMMGLPFSEWLAGPSVAMCTLILLAVWTTSGTFMLIFLAALQNIPRELEEAAALDGASRRHVLRHVLLPALRPVMFLVTTLGLIATWQVFDQVYVLGQGDPANTTLTPAYLSYSYGFDNAEFGQGAAISFILLAIVLLMTGVQRFLLRERGGRGLSGRGLSGQGPLRQRLAAGAARGAVPAAAKSGPGGKPEHGEGKEAPRAHD</sequence>
<feature type="domain" description="ABC transmembrane type-1" evidence="9">
    <location>
        <begin position="107"/>
        <end position="358"/>
    </location>
</feature>
<protein>
    <submittedName>
        <fullName evidence="10">Sugar ABC transporter permease</fullName>
    </submittedName>
</protein>
<evidence type="ECO:0000313" key="11">
    <source>
        <dbReference type="Proteomes" id="UP001166784"/>
    </source>
</evidence>
<name>A0ABS9T5E3_9ACTN</name>
<comment type="similarity">
    <text evidence="7">Belongs to the binding-protein-dependent transport system permease family.</text>
</comment>
<dbReference type="InterPro" id="IPR000515">
    <property type="entry name" value="MetI-like"/>
</dbReference>
<dbReference type="InterPro" id="IPR051393">
    <property type="entry name" value="ABC_transporter_permease"/>
</dbReference>
<organism evidence="10 11">
    <name type="scientific">Streptomyces marispadix</name>
    <dbReference type="NCBI Taxonomy" id="2922868"/>
    <lineage>
        <taxon>Bacteria</taxon>
        <taxon>Bacillati</taxon>
        <taxon>Actinomycetota</taxon>
        <taxon>Actinomycetes</taxon>
        <taxon>Kitasatosporales</taxon>
        <taxon>Streptomycetaceae</taxon>
        <taxon>Streptomyces</taxon>
    </lineage>
</organism>
<feature type="transmembrane region" description="Helical" evidence="7">
    <location>
        <begin position="145"/>
        <end position="166"/>
    </location>
</feature>
<feature type="transmembrane region" description="Helical" evidence="7">
    <location>
        <begin position="341"/>
        <end position="362"/>
    </location>
</feature>
<feature type="region of interest" description="Disordered" evidence="8">
    <location>
        <begin position="1"/>
        <end position="29"/>
    </location>
</feature>
<dbReference type="PROSITE" id="PS50928">
    <property type="entry name" value="ABC_TM1"/>
    <property type="match status" value="1"/>
</dbReference>
<dbReference type="RefSeq" id="WP_241062593.1">
    <property type="nucleotide sequence ID" value="NZ_JAKWJU010000002.1"/>
</dbReference>
<reference evidence="10" key="1">
    <citation type="submission" date="2022-03" db="EMBL/GenBank/DDBJ databases">
        <authorList>
            <person name="Santos J.D.N."/>
            <person name="Kallscheuer N."/>
            <person name="Jogler C."/>
            <person name="Lage O.M."/>
        </authorList>
    </citation>
    <scope>NUCLEOTIDE SEQUENCE</scope>
    <source>
        <strain evidence="10">M600PL45_2</strain>
    </source>
</reference>
<accession>A0ABS9T5E3</accession>
<evidence type="ECO:0000256" key="4">
    <source>
        <dbReference type="ARBA" id="ARBA00022692"/>
    </source>
</evidence>
<evidence type="ECO:0000256" key="2">
    <source>
        <dbReference type="ARBA" id="ARBA00022448"/>
    </source>
</evidence>
<feature type="compositionally biased region" description="Basic and acidic residues" evidence="8">
    <location>
        <begin position="405"/>
        <end position="419"/>
    </location>
</feature>
<evidence type="ECO:0000256" key="3">
    <source>
        <dbReference type="ARBA" id="ARBA00022475"/>
    </source>
</evidence>
<evidence type="ECO:0000256" key="7">
    <source>
        <dbReference type="RuleBase" id="RU363032"/>
    </source>
</evidence>
<dbReference type="Pfam" id="PF00528">
    <property type="entry name" value="BPD_transp_1"/>
    <property type="match status" value="1"/>
</dbReference>
<evidence type="ECO:0000256" key="8">
    <source>
        <dbReference type="SAM" id="MobiDB-lite"/>
    </source>
</evidence>
<feature type="transmembrane region" description="Helical" evidence="7">
    <location>
        <begin position="277"/>
        <end position="302"/>
    </location>
</feature>
<evidence type="ECO:0000313" key="10">
    <source>
        <dbReference type="EMBL" id="MCH6163725.1"/>
    </source>
</evidence>
<reference evidence="10" key="2">
    <citation type="journal article" date="2023" name="Int. J. Syst. Evol. Microbiol.">
        <title>Streptomyces marispadix sp. nov., isolated from marine beach sediment of the Northern Coast of Portugal.</title>
        <authorList>
            <person name="dos Santos J.D.N."/>
            <person name="Vitorino I.R."/>
            <person name="Kallscheuer N."/>
            <person name="Srivastava A."/>
            <person name="Krautwurst S."/>
            <person name="Marz M."/>
            <person name="Jogler C."/>
            <person name="Lobo Da Cunha A."/>
            <person name="Catita J."/>
            <person name="Goncalves H."/>
            <person name="Gonzalez I."/>
            <person name="Reyes F."/>
            <person name="Lage O.M."/>
        </authorList>
    </citation>
    <scope>NUCLEOTIDE SEQUENCE</scope>
    <source>
        <strain evidence="10">M600PL45_2</strain>
    </source>
</reference>
<feature type="transmembrane region" description="Helical" evidence="7">
    <location>
        <begin position="230"/>
        <end position="256"/>
    </location>
</feature>
<evidence type="ECO:0000259" key="9">
    <source>
        <dbReference type="PROSITE" id="PS50928"/>
    </source>
</evidence>
<feature type="region of interest" description="Disordered" evidence="8">
    <location>
        <begin position="385"/>
        <end position="419"/>
    </location>
</feature>
<gene>
    <name evidence="10" type="ORF">MMA15_26000</name>
</gene>